<dbReference type="Proteomes" id="UP001470230">
    <property type="component" value="Unassembled WGS sequence"/>
</dbReference>
<sequence>MFNGVNDTYYNYLTNDDGTVDTQHHPPPAELWICQDTFFTMDAKNGLVYQGANLFLKNCSKLRKQ</sequence>
<evidence type="ECO:0000313" key="1">
    <source>
        <dbReference type="EMBL" id="KAK8883217.1"/>
    </source>
</evidence>
<keyword evidence="2" id="KW-1185">Reference proteome</keyword>
<protein>
    <submittedName>
        <fullName evidence="1">Uncharacterized protein</fullName>
    </submittedName>
</protein>
<organism evidence="1 2">
    <name type="scientific">Tritrichomonas musculus</name>
    <dbReference type="NCBI Taxonomy" id="1915356"/>
    <lineage>
        <taxon>Eukaryota</taxon>
        <taxon>Metamonada</taxon>
        <taxon>Parabasalia</taxon>
        <taxon>Tritrichomonadida</taxon>
        <taxon>Tritrichomonadidae</taxon>
        <taxon>Tritrichomonas</taxon>
    </lineage>
</organism>
<proteinExistence type="predicted"/>
<accession>A0ABR2JY79</accession>
<dbReference type="EMBL" id="JAPFFF010000009">
    <property type="protein sequence ID" value="KAK8883217.1"/>
    <property type="molecule type" value="Genomic_DNA"/>
</dbReference>
<reference evidence="1 2" key="1">
    <citation type="submission" date="2024-04" db="EMBL/GenBank/DDBJ databases">
        <title>Tritrichomonas musculus Genome.</title>
        <authorList>
            <person name="Alves-Ferreira E."/>
            <person name="Grigg M."/>
            <person name="Lorenzi H."/>
            <person name="Galac M."/>
        </authorList>
    </citation>
    <scope>NUCLEOTIDE SEQUENCE [LARGE SCALE GENOMIC DNA]</scope>
    <source>
        <strain evidence="1 2">EAF2021</strain>
    </source>
</reference>
<comment type="caution">
    <text evidence="1">The sequence shown here is derived from an EMBL/GenBank/DDBJ whole genome shotgun (WGS) entry which is preliminary data.</text>
</comment>
<gene>
    <name evidence="1" type="ORF">M9Y10_045868</name>
</gene>
<evidence type="ECO:0000313" key="2">
    <source>
        <dbReference type="Proteomes" id="UP001470230"/>
    </source>
</evidence>
<name>A0ABR2JY79_9EUKA</name>